<comment type="caution">
    <text evidence="2">The sequence shown here is derived from an EMBL/GenBank/DDBJ whole genome shotgun (WGS) entry which is preliminary data.</text>
</comment>
<feature type="region of interest" description="Disordered" evidence="1">
    <location>
        <begin position="254"/>
        <end position="290"/>
    </location>
</feature>
<accession>A0A645AK33</accession>
<evidence type="ECO:0008006" key="3">
    <source>
        <dbReference type="Google" id="ProtNLM"/>
    </source>
</evidence>
<evidence type="ECO:0000256" key="1">
    <source>
        <dbReference type="SAM" id="MobiDB-lite"/>
    </source>
</evidence>
<feature type="compositionally biased region" description="Polar residues" evidence="1">
    <location>
        <begin position="274"/>
        <end position="284"/>
    </location>
</feature>
<dbReference type="AlphaFoldDB" id="A0A645AK33"/>
<dbReference type="Pfam" id="PF19841">
    <property type="entry name" value="GldN"/>
    <property type="match status" value="1"/>
</dbReference>
<dbReference type="NCBIfam" id="TIGR03523">
    <property type="entry name" value="GldN"/>
    <property type="match status" value="1"/>
</dbReference>
<reference evidence="2" key="1">
    <citation type="submission" date="2019-08" db="EMBL/GenBank/DDBJ databases">
        <authorList>
            <person name="Kucharzyk K."/>
            <person name="Murdoch R.W."/>
            <person name="Higgins S."/>
            <person name="Loffler F."/>
        </authorList>
    </citation>
    <scope>NUCLEOTIDE SEQUENCE</scope>
</reference>
<evidence type="ECO:0000313" key="2">
    <source>
        <dbReference type="EMBL" id="MPM50024.1"/>
    </source>
</evidence>
<dbReference type="InterPro" id="IPR019847">
    <property type="entry name" value="Gliding_motility_assoc_GldN"/>
</dbReference>
<protein>
    <recommendedName>
        <fullName evidence="3">Gliding motility protein GldN</fullName>
    </recommendedName>
</protein>
<name>A0A645AK33_9ZZZZ</name>
<dbReference type="EMBL" id="VSSQ01012780">
    <property type="protein sequence ID" value="MPM50024.1"/>
    <property type="molecule type" value="Genomic_DNA"/>
</dbReference>
<gene>
    <name evidence="2" type="ORF">SDC9_96758</name>
</gene>
<proteinExistence type="predicted"/>
<organism evidence="2">
    <name type="scientific">bioreactor metagenome</name>
    <dbReference type="NCBI Taxonomy" id="1076179"/>
    <lineage>
        <taxon>unclassified sequences</taxon>
        <taxon>metagenomes</taxon>
        <taxon>ecological metagenomes</taxon>
    </lineage>
</organism>
<sequence length="290" mass="34030">MKLTTILISLFFFCGIGNSFAQETARAAQPMDIEGAKWIREVYRYLDLSKEKNAPLYYPVIPEQGRMNLFTMIFKLLSENKISAYEYLDGREVFTDEYKIDFKEFLDRFGISVTSDVDIPSHEVRGYYLKEVYYFETGTSNYGVKTIAVCPIIYRQGDYEANTVRYPLFWIPYDELRPYALRMPIMTSSLNNTMTGTIDDFFRRNKYDGEIYKITNPRNLAISQYTSTPEEMKAEQQRIEQELKDFKERLWKENSDSTLVQPATKGRKARRNATRPSSTGSSNTMRDRRY</sequence>